<keyword evidence="3" id="KW-0663">Pyridoxal phosphate</keyword>
<dbReference type="GO" id="GO:0006567">
    <property type="term" value="P:L-threonine catabolic process"/>
    <property type="evidence" value="ECO:0007669"/>
    <property type="project" value="TreeGrafter"/>
</dbReference>
<dbReference type="PANTHER" id="PTHR48097">
    <property type="entry name" value="L-THREONINE ALDOLASE-RELATED"/>
    <property type="match status" value="1"/>
</dbReference>
<accession>X1J011</accession>
<dbReference type="InterPro" id="IPR015421">
    <property type="entry name" value="PyrdxlP-dep_Trfase_major"/>
</dbReference>
<dbReference type="InterPro" id="IPR001597">
    <property type="entry name" value="ArAA_b-elim_lyase/Thr_aldolase"/>
</dbReference>
<comment type="cofactor">
    <cofactor evidence="1">
        <name>pyridoxal 5'-phosphate</name>
        <dbReference type="ChEBI" id="CHEBI:597326"/>
    </cofactor>
</comment>
<evidence type="ECO:0000256" key="1">
    <source>
        <dbReference type="ARBA" id="ARBA00001933"/>
    </source>
</evidence>
<comment type="similarity">
    <text evidence="2">Belongs to the threonine aldolase family.</text>
</comment>
<dbReference type="SUPFAM" id="SSF53383">
    <property type="entry name" value="PLP-dependent transferases"/>
    <property type="match status" value="1"/>
</dbReference>
<evidence type="ECO:0000259" key="4">
    <source>
        <dbReference type="Pfam" id="PF01212"/>
    </source>
</evidence>
<evidence type="ECO:0000256" key="2">
    <source>
        <dbReference type="ARBA" id="ARBA00006966"/>
    </source>
</evidence>
<dbReference type="EMBL" id="BARU01028828">
    <property type="protein sequence ID" value="GAH74840.1"/>
    <property type="molecule type" value="Genomic_DNA"/>
</dbReference>
<dbReference type="PANTHER" id="PTHR48097:SF9">
    <property type="entry name" value="L-THREONINE ALDOLASE"/>
    <property type="match status" value="1"/>
</dbReference>
<dbReference type="AlphaFoldDB" id="X1J011"/>
<dbReference type="GO" id="GO:0006545">
    <property type="term" value="P:glycine biosynthetic process"/>
    <property type="evidence" value="ECO:0007669"/>
    <property type="project" value="TreeGrafter"/>
</dbReference>
<name>X1J011_9ZZZZ</name>
<feature type="domain" description="Aromatic amino acid beta-eliminating lyase/threonine aldolase" evidence="4">
    <location>
        <begin position="5"/>
        <end position="148"/>
    </location>
</feature>
<dbReference type="GO" id="GO:0008732">
    <property type="term" value="F:L-allo-threonine aldolase activity"/>
    <property type="evidence" value="ECO:0007669"/>
    <property type="project" value="TreeGrafter"/>
</dbReference>
<reference evidence="5" key="1">
    <citation type="journal article" date="2014" name="Front. Microbiol.">
        <title>High frequency of phylogenetically diverse reductive dehalogenase-homologous genes in deep subseafloor sedimentary metagenomes.</title>
        <authorList>
            <person name="Kawai M."/>
            <person name="Futagami T."/>
            <person name="Toyoda A."/>
            <person name="Takaki Y."/>
            <person name="Nishi S."/>
            <person name="Hori S."/>
            <person name="Arai W."/>
            <person name="Tsubouchi T."/>
            <person name="Morono Y."/>
            <person name="Uchiyama I."/>
            <person name="Ito T."/>
            <person name="Fujiyama A."/>
            <person name="Inagaki F."/>
            <person name="Takami H."/>
        </authorList>
    </citation>
    <scope>NUCLEOTIDE SEQUENCE</scope>
    <source>
        <strain evidence="5">Expedition CK06-06</strain>
    </source>
</reference>
<feature type="non-terminal residue" evidence="5">
    <location>
        <position position="148"/>
    </location>
</feature>
<dbReference type="Gene3D" id="3.40.640.10">
    <property type="entry name" value="Type I PLP-dependent aspartate aminotransferase-like (Major domain)"/>
    <property type="match status" value="1"/>
</dbReference>
<evidence type="ECO:0000313" key="5">
    <source>
        <dbReference type="EMBL" id="GAH74840.1"/>
    </source>
</evidence>
<dbReference type="InterPro" id="IPR015424">
    <property type="entry name" value="PyrdxlP-dep_Trfase"/>
</dbReference>
<dbReference type="Pfam" id="PF01212">
    <property type="entry name" value="Beta_elim_lyase"/>
    <property type="match status" value="1"/>
</dbReference>
<evidence type="ECO:0000256" key="3">
    <source>
        <dbReference type="ARBA" id="ARBA00022898"/>
    </source>
</evidence>
<protein>
    <recommendedName>
        <fullName evidence="4">Aromatic amino acid beta-eliminating lyase/threonine aldolase domain-containing protein</fullName>
    </recommendedName>
</protein>
<sequence>MKIIDMRSDTVTPPTEEMRRAMYEADVADDVYREDPTVNRLEELAAQAMGKEAALFTPSGTMSNLIAVLTHTRPCDEILLGSEAHMLWHEEEGASALGGVVMRTVPNDQDGQMDPGAVAEAIRLKNIHHPPTTLLCLENTHNRCGGAV</sequence>
<dbReference type="GO" id="GO:0005829">
    <property type="term" value="C:cytosol"/>
    <property type="evidence" value="ECO:0007669"/>
    <property type="project" value="TreeGrafter"/>
</dbReference>
<proteinExistence type="inferred from homology"/>
<comment type="caution">
    <text evidence="5">The sequence shown here is derived from an EMBL/GenBank/DDBJ whole genome shotgun (WGS) entry which is preliminary data.</text>
</comment>
<gene>
    <name evidence="5" type="ORF">S03H2_45971</name>
</gene>
<organism evidence="5">
    <name type="scientific">marine sediment metagenome</name>
    <dbReference type="NCBI Taxonomy" id="412755"/>
    <lineage>
        <taxon>unclassified sequences</taxon>
        <taxon>metagenomes</taxon>
        <taxon>ecological metagenomes</taxon>
    </lineage>
</organism>